<dbReference type="Pfam" id="PF23155">
    <property type="entry name" value="DUF7053"/>
    <property type="match status" value="1"/>
</dbReference>
<keyword evidence="4" id="KW-1185">Reference proteome</keyword>
<feature type="domain" description="DUF7053" evidence="2">
    <location>
        <begin position="3"/>
        <end position="170"/>
    </location>
</feature>
<gene>
    <name evidence="3" type="ORF">OIDMADRAFT_195304</name>
</gene>
<dbReference type="STRING" id="913774.A0A0C3DKZ0"/>
<feature type="compositionally biased region" description="Pro residues" evidence="1">
    <location>
        <begin position="194"/>
        <end position="203"/>
    </location>
</feature>
<dbReference type="PANTHER" id="PTHR38117">
    <property type="entry name" value="NACHT AND WD40 DOMAIN PROTEIN"/>
    <property type="match status" value="1"/>
</dbReference>
<dbReference type="InterPro" id="IPR055481">
    <property type="entry name" value="DUF7053"/>
</dbReference>
<name>A0A0C3DKZ0_OIDMZ</name>
<organism evidence="3 4">
    <name type="scientific">Oidiodendron maius (strain Zn)</name>
    <dbReference type="NCBI Taxonomy" id="913774"/>
    <lineage>
        <taxon>Eukaryota</taxon>
        <taxon>Fungi</taxon>
        <taxon>Dikarya</taxon>
        <taxon>Ascomycota</taxon>
        <taxon>Pezizomycotina</taxon>
        <taxon>Leotiomycetes</taxon>
        <taxon>Leotiomycetes incertae sedis</taxon>
        <taxon>Myxotrichaceae</taxon>
        <taxon>Oidiodendron</taxon>
    </lineage>
</organism>
<evidence type="ECO:0000256" key="1">
    <source>
        <dbReference type="SAM" id="MobiDB-lite"/>
    </source>
</evidence>
<sequence>MVRTVFTTITPLPPSISRETVLATLHDHLEMIDLNPSHEERRMIKPPPDATPEEYHCQWYAITDKVSYLPAGMAKGKVSFKACFHDLATGLQTHVYAPMGLDIKEKWTLGGNLPNEPVQPAELGIGAPLSGLYLREDVEMKCNFLMTRFVRKTLKESLATLVARLLVKSQLQEAVAGNRRLTYSSSQGQSFSPPASPPLSPPL</sequence>
<protein>
    <recommendedName>
        <fullName evidence="2">DUF7053 domain-containing protein</fullName>
    </recommendedName>
</protein>
<dbReference type="InParanoid" id="A0A0C3DKZ0"/>
<feature type="region of interest" description="Disordered" evidence="1">
    <location>
        <begin position="183"/>
        <end position="203"/>
    </location>
</feature>
<dbReference type="Proteomes" id="UP000054321">
    <property type="component" value="Unassembled WGS sequence"/>
</dbReference>
<reference evidence="3 4" key="1">
    <citation type="submission" date="2014-04" db="EMBL/GenBank/DDBJ databases">
        <authorList>
            <consortium name="DOE Joint Genome Institute"/>
            <person name="Kuo A."/>
            <person name="Martino E."/>
            <person name="Perotto S."/>
            <person name="Kohler A."/>
            <person name="Nagy L.G."/>
            <person name="Floudas D."/>
            <person name="Copeland A."/>
            <person name="Barry K.W."/>
            <person name="Cichocki N."/>
            <person name="Veneault-Fourrey C."/>
            <person name="LaButti K."/>
            <person name="Lindquist E.A."/>
            <person name="Lipzen A."/>
            <person name="Lundell T."/>
            <person name="Morin E."/>
            <person name="Murat C."/>
            <person name="Sun H."/>
            <person name="Tunlid A."/>
            <person name="Henrissat B."/>
            <person name="Grigoriev I.V."/>
            <person name="Hibbett D.S."/>
            <person name="Martin F."/>
            <person name="Nordberg H.P."/>
            <person name="Cantor M.N."/>
            <person name="Hua S.X."/>
        </authorList>
    </citation>
    <scope>NUCLEOTIDE SEQUENCE [LARGE SCALE GENOMIC DNA]</scope>
    <source>
        <strain evidence="3 4">Zn</strain>
    </source>
</reference>
<evidence type="ECO:0000313" key="3">
    <source>
        <dbReference type="EMBL" id="KIN02673.1"/>
    </source>
</evidence>
<dbReference type="EMBL" id="KN832874">
    <property type="protein sequence ID" value="KIN02673.1"/>
    <property type="molecule type" value="Genomic_DNA"/>
</dbReference>
<proteinExistence type="predicted"/>
<dbReference type="PANTHER" id="PTHR38117:SF2">
    <property type="entry name" value="NACHT AND WD40 DOMAIN PROTEIN"/>
    <property type="match status" value="1"/>
</dbReference>
<dbReference type="OrthoDB" id="3246050at2759"/>
<dbReference type="HOGENOM" id="CLU_028035_3_1_1"/>
<feature type="non-terminal residue" evidence="3">
    <location>
        <position position="203"/>
    </location>
</feature>
<evidence type="ECO:0000313" key="4">
    <source>
        <dbReference type="Proteomes" id="UP000054321"/>
    </source>
</evidence>
<reference evidence="4" key="2">
    <citation type="submission" date="2015-01" db="EMBL/GenBank/DDBJ databases">
        <title>Evolutionary Origins and Diversification of the Mycorrhizal Mutualists.</title>
        <authorList>
            <consortium name="DOE Joint Genome Institute"/>
            <consortium name="Mycorrhizal Genomics Consortium"/>
            <person name="Kohler A."/>
            <person name="Kuo A."/>
            <person name="Nagy L.G."/>
            <person name="Floudas D."/>
            <person name="Copeland A."/>
            <person name="Barry K.W."/>
            <person name="Cichocki N."/>
            <person name="Veneault-Fourrey C."/>
            <person name="LaButti K."/>
            <person name="Lindquist E.A."/>
            <person name="Lipzen A."/>
            <person name="Lundell T."/>
            <person name="Morin E."/>
            <person name="Murat C."/>
            <person name="Riley R."/>
            <person name="Ohm R."/>
            <person name="Sun H."/>
            <person name="Tunlid A."/>
            <person name="Henrissat B."/>
            <person name="Grigoriev I.V."/>
            <person name="Hibbett D.S."/>
            <person name="Martin F."/>
        </authorList>
    </citation>
    <scope>NUCLEOTIDE SEQUENCE [LARGE SCALE GENOMIC DNA]</scope>
    <source>
        <strain evidence="4">Zn</strain>
    </source>
</reference>
<evidence type="ECO:0000259" key="2">
    <source>
        <dbReference type="Pfam" id="PF23155"/>
    </source>
</evidence>
<dbReference type="AlphaFoldDB" id="A0A0C3DKZ0"/>
<accession>A0A0C3DKZ0</accession>